<accession>A0ABS8DZ51</accession>
<gene>
    <name evidence="1" type="ORF">K7B10_03980</name>
</gene>
<evidence type="ECO:0000313" key="2">
    <source>
        <dbReference type="Proteomes" id="UP001520654"/>
    </source>
</evidence>
<sequence length="52" mass="5654">MSLLATILVVVGLWCAVAVALASCFSAYRIWCRSDRRRRGAPGRLGTQTGRS</sequence>
<protein>
    <submittedName>
        <fullName evidence="1">Uncharacterized protein</fullName>
    </submittedName>
</protein>
<keyword evidence="2" id="KW-1185">Reference proteome</keyword>
<evidence type="ECO:0000313" key="1">
    <source>
        <dbReference type="EMBL" id="MCC0093960.1"/>
    </source>
</evidence>
<dbReference type="Proteomes" id="UP001520654">
    <property type="component" value="Unassembled WGS sequence"/>
</dbReference>
<organism evidence="1 2">
    <name type="scientific">Streptomyces flavotricini</name>
    <dbReference type="NCBI Taxonomy" id="66888"/>
    <lineage>
        <taxon>Bacteria</taxon>
        <taxon>Bacillati</taxon>
        <taxon>Actinomycetota</taxon>
        <taxon>Actinomycetes</taxon>
        <taxon>Kitasatosporales</taxon>
        <taxon>Streptomycetaceae</taxon>
        <taxon>Streptomyces</taxon>
    </lineage>
</organism>
<dbReference type="EMBL" id="JAINUL010000001">
    <property type="protein sequence ID" value="MCC0093960.1"/>
    <property type="molecule type" value="Genomic_DNA"/>
</dbReference>
<dbReference type="RefSeq" id="WP_229334564.1">
    <property type="nucleotide sequence ID" value="NZ_JAINUL010000001.1"/>
</dbReference>
<proteinExistence type="predicted"/>
<comment type="caution">
    <text evidence="1">The sequence shown here is derived from an EMBL/GenBank/DDBJ whole genome shotgun (WGS) entry which is preliminary data.</text>
</comment>
<name>A0ABS8DZ51_9ACTN</name>
<reference evidence="1 2" key="1">
    <citation type="submission" date="2021-08" db="EMBL/GenBank/DDBJ databases">
        <title>Genomic Architecture of Streptomyces flavotricini NGL1 and Streptomyces erythrochromogenes HMS4 With Differential Plant Beneficial attributes and laccase production capabilities.</title>
        <authorList>
            <person name="Salwan R."/>
            <person name="Kaur R."/>
            <person name="Sharma V."/>
        </authorList>
    </citation>
    <scope>NUCLEOTIDE SEQUENCE [LARGE SCALE GENOMIC DNA]</scope>
    <source>
        <strain evidence="1 2">NGL1</strain>
    </source>
</reference>